<dbReference type="KEGG" id="cdep:91088344"/>
<comment type="pathway">
    <text evidence="8">Phospholipid metabolism; phosphatidylcholine biosynthesis; phosphatidylcholine from phosphocholine: step 2/2.</text>
</comment>
<evidence type="ECO:0000256" key="10">
    <source>
        <dbReference type="ARBA" id="ARBA00051857"/>
    </source>
</evidence>
<dbReference type="AlphaFoldDB" id="A0AAJ8JUX5"/>
<dbReference type="InterPro" id="IPR043130">
    <property type="entry name" value="CDP-OH_PTrfase_TM_dom"/>
</dbReference>
<feature type="transmembrane region" description="Helical" evidence="12">
    <location>
        <begin position="374"/>
        <end position="392"/>
    </location>
</feature>
<keyword evidence="14" id="KW-1185">Reference proteome</keyword>
<comment type="similarity">
    <text evidence="3 11">Belongs to the CDP-alcohol phosphatidyltransferase class-I family.</text>
</comment>
<dbReference type="PIRSF" id="PIRSF015665">
    <property type="entry name" value="CHOPT"/>
    <property type="match status" value="1"/>
</dbReference>
<proteinExistence type="inferred from homology"/>
<feature type="transmembrane region" description="Helical" evidence="12">
    <location>
        <begin position="342"/>
        <end position="362"/>
    </location>
</feature>
<reference evidence="13" key="2">
    <citation type="journal article" date="2022" name="Elife">
        <title>Obligate sexual reproduction of a homothallic fungus closely related to the Cryptococcus pathogenic species complex.</title>
        <authorList>
            <person name="Passer A.R."/>
            <person name="Clancey S.A."/>
            <person name="Shea T."/>
            <person name="David-Palma M."/>
            <person name="Averette A.F."/>
            <person name="Boekhout T."/>
            <person name="Porcel B.M."/>
            <person name="Nowrousian M."/>
            <person name="Cuomo C.A."/>
            <person name="Sun S."/>
            <person name="Heitman J."/>
            <person name="Coelho M.A."/>
        </authorList>
    </citation>
    <scope>NUCLEOTIDE SEQUENCE</scope>
    <source>
        <strain evidence="13">CBS 7841</strain>
    </source>
</reference>
<comment type="cofactor">
    <cofactor evidence="1">
        <name>Mg(2+)</name>
        <dbReference type="ChEBI" id="CHEBI:18420"/>
    </cofactor>
</comment>
<dbReference type="InterPro" id="IPR048254">
    <property type="entry name" value="CDP_ALCOHOL_P_TRANSF_CS"/>
</dbReference>
<evidence type="ECO:0000256" key="1">
    <source>
        <dbReference type="ARBA" id="ARBA00001946"/>
    </source>
</evidence>
<keyword evidence="6 12" id="KW-1133">Transmembrane helix</keyword>
<reference evidence="13" key="1">
    <citation type="submission" date="2016-06" db="EMBL/GenBank/DDBJ databases">
        <authorList>
            <person name="Cuomo C."/>
            <person name="Litvintseva A."/>
            <person name="Heitman J."/>
            <person name="Chen Y."/>
            <person name="Sun S."/>
            <person name="Springer D."/>
            <person name="Dromer F."/>
            <person name="Young S."/>
            <person name="Zeng Q."/>
            <person name="Chapman S."/>
            <person name="Gujja S."/>
            <person name="Saif S."/>
            <person name="Birren B."/>
        </authorList>
    </citation>
    <scope>NUCLEOTIDE SEQUENCE</scope>
    <source>
        <strain evidence="13">CBS 7841</strain>
    </source>
</reference>
<keyword evidence="5 12" id="KW-0812">Transmembrane</keyword>
<dbReference type="Gene3D" id="1.20.120.1760">
    <property type="match status" value="1"/>
</dbReference>
<dbReference type="EC" id="2.7.8.2" evidence="9"/>
<dbReference type="RefSeq" id="XP_066069619.1">
    <property type="nucleotide sequence ID" value="XM_066213522.1"/>
</dbReference>
<evidence type="ECO:0000256" key="12">
    <source>
        <dbReference type="SAM" id="Phobius"/>
    </source>
</evidence>
<organism evidence="13 14">
    <name type="scientific">Cryptococcus depauperatus CBS 7841</name>
    <dbReference type="NCBI Taxonomy" id="1295531"/>
    <lineage>
        <taxon>Eukaryota</taxon>
        <taxon>Fungi</taxon>
        <taxon>Dikarya</taxon>
        <taxon>Basidiomycota</taxon>
        <taxon>Agaricomycotina</taxon>
        <taxon>Tremellomycetes</taxon>
        <taxon>Tremellales</taxon>
        <taxon>Cryptococcaceae</taxon>
        <taxon>Cryptococcus</taxon>
    </lineage>
</organism>
<dbReference type="EMBL" id="CP143787">
    <property type="protein sequence ID" value="WVN88919.1"/>
    <property type="molecule type" value="Genomic_DNA"/>
</dbReference>
<dbReference type="PANTHER" id="PTHR10414:SF37">
    <property type="entry name" value="BB IN A BOXCAR, ISOFORM C"/>
    <property type="match status" value="1"/>
</dbReference>
<feature type="transmembrane region" description="Helical" evidence="12">
    <location>
        <begin position="276"/>
        <end position="296"/>
    </location>
</feature>
<comment type="subcellular location">
    <subcellularLocation>
        <location evidence="2">Endomembrane system</location>
        <topology evidence="2">Multi-pass membrane protein</topology>
    </subcellularLocation>
</comment>
<evidence type="ECO:0000256" key="7">
    <source>
        <dbReference type="ARBA" id="ARBA00023136"/>
    </source>
</evidence>
<feature type="transmembrane region" description="Helical" evidence="12">
    <location>
        <begin position="79"/>
        <end position="97"/>
    </location>
</feature>
<feature type="transmembrane region" description="Helical" evidence="12">
    <location>
        <begin position="243"/>
        <end position="264"/>
    </location>
</feature>
<evidence type="ECO:0000313" key="14">
    <source>
        <dbReference type="Proteomes" id="UP000094043"/>
    </source>
</evidence>
<feature type="transmembrane region" description="Helical" evidence="12">
    <location>
        <begin position="316"/>
        <end position="335"/>
    </location>
</feature>
<dbReference type="InterPro" id="IPR014472">
    <property type="entry name" value="CHOPT"/>
</dbReference>
<dbReference type="PROSITE" id="PS00379">
    <property type="entry name" value="CDP_ALCOHOL_P_TRANSF"/>
    <property type="match status" value="1"/>
</dbReference>
<reference evidence="13" key="3">
    <citation type="submission" date="2024-01" db="EMBL/GenBank/DDBJ databases">
        <authorList>
            <person name="Coelho M.A."/>
            <person name="David-Palma M."/>
            <person name="Shea T."/>
            <person name="Sun S."/>
            <person name="Cuomo C.A."/>
            <person name="Heitman J."/>
        </authorList>
    </citation>
    <scope>NUCLEOTIDE SEQUENCE</scope>
    <source>
        <strain evidence="13">CBS 7841</strain>
    </source>
</reference>
<dbReference type="GO" id="GO:0012505">
    <property type="term" value="C:endomembrane system"/>
    <property type="evidence" value="ECO:0007669"/>
    <property type="project" value="UniProtKB-SubCell"/>
</dbReference>
<dbReference type="GO" id="GO:0016020">
    <property type="term" value="C:membrane"/>
    <property type="evidence" value="ECO:0007669"/>
    <property type="project" value="InterPro"/>
</dbReference>
<evidence type="ECO:0000256" key="4">
    <source>
        <dbReference type="ARBA" id="ARBA00022679"/>
    </source>
</evidence>
<evidence type="ECO:0000256" key="3">
    <source>
        <dbReference type="ARBA" id="ARBA00010441"/>
    </source>
</evidence>
<dbReference type="Pfam" id="PF01066">
    <property type="entry name" value="CDP-OH_P_transf"/>
    <property type="match status" value="1"/>
</dbReference>
<dbReference type="InterPro" id="IPR000462">
    <property type="entry name" value="CDP-OH_P_trans"/>
</dbReference>
<evidence type="ECO:0000256" key="8">
    <source>
        <dbReference type="ARBA" id="ARBA00037890"/>
    </source>
</evidence>
<dbReference type="FunFam" id="1.20.120.1760:FF:000012">
    <property type="entry name" value="sn-1,2-diacylglycerol cholinephosphotransferase"/>
    <property type="match status" value="1"/>
</dbReference>
<comment type="catalytic activity">
    <reaction evidence="10">
        <text>CDP-N,N-dimethylethanolamine + a 1,2-diacyl-sn-glycerol = a 1,2-diacyl-sn-glycero-3-phospho-N,N-dimethylethanolamine + CMP + H(+)</text>
        <dbReference type="Rhea" id="RHEA:33775"/>
        <dbReference type="ChEBI" id="CHEBI:15378"/>
        <dbReference type="ChEBI" id="CHEBI:17815"/>
        <dbReference type="ChEBI" id="CHEBI:60377"/>
        <dbReference type="ChEBI" id="CHEBI:64572"/>
        <dbReference type="ChEBI" id="CHEBI:65117"/>
    </reaction>
    <physiologicalReaction direction="left-to-right" evidence="10">
        <dbReference type="Rhea" id="RHEA:33776"/>
    </physiologicalReaction>
</comment>
<sequence length="432" mass="48603">MKVSKAQFVGLDAYKYSGIDKSVVSKYILGPFWTWLVTLFPRNIAPNTITFIGLCFVFANVGTLLWYDPAYEGKVLPSWVYFSFAFGLFAYQSMDAIDGKQARRTGMASALGEMFDHGCDAINTTLEVILASHALGLNRSWWTVASQVASLCNFYVSTWEEYHTGTLYLSAFSGPVEGILLIVGIYIITALHPLGSAFWSQPLLKPLTYFVPQSLPYIHKIDYYLEAAGIWDHVRLERIPANVAFMVFGAFGTVGNIVNSYVNVTACRKKANKRIFPPLLGLLPFFTHTAILVTWLHAESKGGVCIVHDSRVLPFLGYWGLAFSYQVSQLILAHVTKSSFPFWNGMMIFSIFGAIDANFGWLFDRPPIMQGSPIAANVFIWMSFLIALFNYVRFAREVIWQICEHTGLACFTVRHKDENGKWVENDQVKKGQ</sequence>
<protein>
    <recommendedName>
        <fullName evidence="9">diacylglycerol cholinephosphotransferase</fullName>
        <ecNumber evidence="9">2.7.8.2</ecNumber>
    </recommendedName>
</protein>
<evidence type="ECO:0000256" key="11">
    <source>
        <dbReference type="RuleBase" id="RU003750"/>
    </source>
</evidence>
<keyword evidence="4 11" id="KW-0808">Transferase</keyword>
<accession>A0AAJ8JUX5</accession>
<dbReference type="Proteomes" id="UP000094043">
    <property type="component" value="Chromosome 4"/>
</dbReference>
<dbReference type="GO" id="GO:0004142">
    <property type="term" value="F:diacylglycerol cholinephosphotransferase activity"/>
    <property type="evidence" value="ECO:0007669"/>
    <property type="project" value="UniProtKB-EC"/>
</dbReference>
<evidence type="ECO:0000256" key="6">
    <source>
        <dbReference type="ARBA" id="ARBA00022989"/>
    </source>
</evidence>
<feature type="transmembrane region" description="Helical" evidence="12">
    <location>
        <begin position="49"/>
        <end position="67"/>
    </location>
</feature>
<dbReference type="GeneID" id="91088344"/>
<name>A0AAJ8JUX5_9TREE</name>
<evidence type="ECO:0000313" key="13">
    <source>
        <dbReference type="EMBL" id="WVN88919.1"/>
    </source>
</evidence>
<keyword evidence="7 12" id="KW-0472">Membrane</keyword>
<evidence type="ECO:0000256" key="5">
    <source>
        <dbReference type="ARBA" id="ARBA00022692"/>
    </source>
</evidence>
<dbReference type="PANTHER" id="PTHR10414">
    <property type="entry name" value="ETHANOLAMINEPHOSPHOTRANSFERASE"/>
    <property type="match status" value="1"/>
</dbReference>
<evidence type="ECO:0000256" key="9">
    <source>
        <dbReference type="ARBA" id="ARBA00038987"/>
    </source>
</evidence>
<gene>
    <name evidence="13" type="ORF">L203_104134</name>
</gene>
<evidence type="ECO:0000256" key="2">
    <source>
        <dbReference type="ARBA" id="ARBA00004127"/>
    </source>
</evidence>